<comment type="caution">
    <text evidence="4">The sequence shown here is derived from an EMBL/GenBank/DDBJ whole genome shotgun (WGS) entry which is preliminary data.</text>
</comment>
<evidence type="ECO:0000256" key="2">
    <source>
        <dbReference type="SAM" id="MobiDB-lite"/>
    </source>
</evidence>
<feature type="compositionally biased region" description="Low complexity" evidence="2">
    <location>
        <begin position="247"/>
        <end position="256"/>
    </location>
</feature>
<organism evidence="4 5">
    <name type="scientific">Ancylostoma ceylanicum</name>
    <dbReference type="NCBI Taxonomy" id="53326"/>
    <lineage>
        <taxon>Eukaryota</taxon>
        <taxon>Metazoa</taxon>
        <taxon>Ecdysozoa</taxon>
        <taxon>Nematoda</taxon>
        <taxon>Chromadorea</taxon>
        <taxon>Rhabditida</taxon>
        <taxon>Rhabditina</taxon>
        <taxon>Rhabditomorpha</taxon>
        <taxon>Strongyloidea</taxon>
        <taxon>Ancylostomatidae</taxon>
        <taxon>Ancylostomatinae</taxon>
        <taxon>Ancylostoma</taxon>
    </lineage>
</organism>
<evidence type="ECO:0000256" key="1">
    <source>
        <dbReference type="SAM" id="Coils"/>
    </source>
</evidence>
<gene>
    <name evidence="4" type="primary">Acey_s0141.g2273</name>
    <name evidence="4" type="ORF">Y032_0141g2273</name>
</gene>
<keyword evidence="5" id="KW-1185">Reference proteome</keyword>
<feature type="compositionally biased region" description="Acidic residues" evidence="2">
    <location>
        <begin position="280"/>
        <end position="290"/>
    </location>
</feature>
<evidence type="ECO:0000256" key="3">
    <source>
        <dbReference type="SAM" id="SignalP"/>
    </source>
</evidence>
<dbReference type="OrthoDB" id="10618574at2759"/>
<keyword evidence="1" id="KW-0175">Coiled coil</keyword>
<feature type="signal peptide" evidence="3">
    <location>
        <begin position="1"/>
        <end position="21"/>
    </location>
</feature>
<feature type="chain" id="PRO_5001490395" evidence="3">
    <location>
        <begin position="22"/>
        <end position="326"/>
    </location>
</feature>
<sequence>MRPFLFATVTLLILAVDRGAAIVVTRELLPHFKYHCDPSDPSSAPKCRGRTKYGLKEGFGFQRETQKNNIFCLKFKMCANYAYGTMMLAIRSAWDATGMVGKTDRKFPSDLVHSFVSECSYFSLQITVCSISNHEAAVILHDEHVRSSCCDTGFDAYRLRAARRPQSICTKTTVARHTPRGVRQQPTAKDHCLTTGPICCFTKFETVAESWYNRPDTKKTLKQLREEEREEKAEAAARAAAAAAAASTTAASATKTETTEDVSGGNSESSGDKIFRDEPVSEDYASEAEVDNGSTSPVVQEPMDVGPVPSALPMNALREAIQSWRH</sequence>
<feature type="coiled-coil region" evidence="1">
    <location>
        <begin position="214"/>
        <end position="245"/>
    </location>
</feature>
<dbReference type="AlphaFoldDB" id="A0A016T487"/>
<dbReference type="Proteomes" id="UP000024635">
    <property type="component" value="Unassembled WGS sequence"/>
</dbReference>
<evidence type="ECO:0000313" key="5">
    <source>
        <dbReference type="Proteomes" id="UP000024635"/>
    </source>
</evidence>
<reference evidence="5" key="1">
    <citation type="journal article" date="2015" name="Nat. Genet.">
        <title>The genome and transcriptome of the zoonotic hookworm Ancylostoma ceylanicum identify infection-specific gene families.</title>
        <authorList>
            <person name="Schwarz E.M."/>
            <person name="Hu Y."/>
            <person name="Antoshechkin I."/>
            <person name="Miller M.M."/>
            <person name="Sternberg P.W."/>
            <person name="Aroian R.V."/>
        </authorList>
    </citation>
    <scope>NUCLEOTIDE SEQUENCE</scope>
    <source>
        <strain evidence="5">HY135</strain>
    </source>
</reference>
<dbReference type="EMBL" id="JARK01001477">
    <property type="protein sequence ID" value="EYB97441.1"/>
    <property type="molecule type" value="Genomic_DNA"/>
</dbReference>
<proteinExistence type="predicted"/>
<evidence type="ECO:0000313" key="4">
    <source>
        <dbReference type="EMBL" id="EYB97441.1"/>
    </source>
</evidence>
<keyword evidence="3" id="KW-0732">Signal</keyword>
<name>A0A016T487_9BILA</name>
<feature type="region of interest" description="Disordered" evidence="2">
    <location>
        <begin position="247"/>
        <end position="311"/>
    </location>
</feature>
<feature type="compositionally biased region" description="Basic and acidic residues" evidence="2">
    <location>
        <begin position="270"/>
        <end position="279"/>
    </location>
</feature>
<protein>
    <submittedName>
        <fullName evidence="4">Uncharacterized protein</fullName>
    </submittedName>
</protein>
<accession>A0A016T487</accession>